<reference evidence="1" key="1">
    <citation type="submission" date="2021-12" db="EMBL/GenBank/DDBJ databases">
        <title>Convergent genome expansion in fungi linked to evolution of root-endophyte symbiosis.</title>
        <authorList>
            <consortium name="DOE Joint Genome Institute"/>
            <person name="Ke Y.-H."/>
            <person name="Bonito G."/>
            <person name="Liao H.-L."/>
            <person name="Looney B."/>
            <person name="Rojas-Flechas A."/>
            <person name="Nash J."/>
            <person name="Hameed K."/>
            <person name="Schadt C."/>
            <person name="Martin F."/>
            <person name="Crous P.W."/>
            <person name="Miettinen O."/>
            <person name="Magnuson J.K."/>
            <person name="Labbe J."/>
            <person name="Jacobson D."/>
            <person name="Doktycz M.J."/>
            <person name="Veneault-Fourrey C."/>
            <person name="Kuo A."/>
            <person name="Mondo S."/>
            <person name="Calhoun S."/>
            <person name="Riley R."/>
            <person name="Ohm R."/>
            <person name="LaButti K."/>
            <person name="Andreopoulos B."/>
            <person name="Pangilinan J."/>
            <person name="Nolan M."/>
            <person name="Tritt A."/>
            <person name="Clum A."/>
            <person name="Lipzen A."/>
            <person name="Daum C."/>
            <person name="Barry K."/>
            <person name="Grigoriev I.V."/>
            <person name="Vilgalys R."/>
        </authorList>
    </citation>
    <scope>NUCLEOTIDE SEQUENCE</scope>
    <source>
        <strain evidence="1">PMI_201</strain>
    </source>
</reference>
<dbReference type="Proteomes" id="UP001201262">
    <property type="component" value="Unassembled WGS sequence"/>
</dbReference>
<gene>
    <name evidence="1" type="ORF">BGW36DRAFT_207355</name>
</gene>
<dbReference type="Pfam" id="PF05721">
    <property type="entry name" value="PhyH"/>
    <property type="match status" value="1"/>
</dbReference>
<comment type="caution">
    <text evidence="1">The sequence shown here is derived from an EMBL/GenBank/DDBJ whole genome shotgun (WGS) entry which is preliminary data.</text>
</comment>
<dbReference type="Gene3D" id="2.60.120.620">
    <property type="entry name" value="q2cbj1_9rhob like domain"/>
    <property type="match status" value="1"/>
</dbReference>
<name>A0AAD4KK27_9EURO</name>
<dbReference type="AlphaFoldDB" id="A0AAD4KK27"/>
<dbReference type="SUPFAM" id="SSF51197">
    <property type="entry name" value="Clavaminate synthase-like"/>
    <property type="match status" value="1"/>
</dbReference>
<dbReference type="InterPro" id="IPR008775">
    <property type="entry name" value="Phytyl_CoA_dOase-like"/>
</dbReference>
<protein>
    <recommendedName>
        <fullName evidence="3">Phytanoyl-CoA hydroxylase</fullName>
    </recommendedName>
</protein>
<dbReference type="GeneID" id="70240183"/>
<dbReference type="EMBL" id="JAJTJA010000009">
    <property type="protein sequence ID" value="KAH8693567.1"/>
    <property type="molecule type" value="Genomic_DNA"/>
</dbReference>
<evidence type="ECO:0000313" key="2">
    <source>
        <dbReference type="Proteomes" id="UP001201262"/>
    </source>
</evidence>
<evidence type="ECO:0008006" key="3">
    <source>
        <dbReference type="Google" id="ProtNLM"/>
    </source>
</evidence>
<sequence>MPGIEIEEPGTGPLAVNDGALNPEDIVQLTPSYSTEPLDILRARYDKQGMLFLKGVLPREDVLRARAKYFEMMSPTGVLKENTTPVQGIFNPNHSPDDFPGIGAGAIGMNGRPGGENAQAFVDLAIQAHYQDWYTQDLCKHQALLDFVAKFTGWHEHTLGLKRSLLRNNVPRTKPIGVHYDQIFLRHGEPTSVTAWVPMGDISLTGGGLIYLEDGDAVGIEIEQNFYSKARECGLTEEEAKNAFNKNMMSTGLLSENPAEFARQHGRRWLVAAYEAGDVVLHKPHAIHASTINNDPNNVIRLATDLRFVNESKPYDERWTSYYRFGDGV</sequence>
<proteinExistence type="predicted"/>
<accession>A0AAD4KK27</accession>
<dbReference type="PANTHER" id="PTHR40128:SF1">
    <property type="entry name" value="PHYTANOYL-COA HYDROXYLASE"/>
    <property type="match status" value="1"/>
</dbReference>
<organism evidence="1 2">
    <name type="scientific">Talaromyces proteolyticus</name>
    <dbReference type="NCBI Taxonomy" id="1131652"/>
    <lineage>
        <taxon>Eukaryota</taxon>
        <taxon>Fungi</taxon>
        <taxon>Dikarya</taxon>
        <taxon>Ascomycota</taxon>
        <taxon>Pezizomycotina</taxon>
        <taxon>Eurotiomycetes</taxon>
        <taxon>Eurotiomycetidae</taxon>
        <taxon>Eurotiales</taxon>
        <taxon>Trichocomaceae</taxon>
        <taxon>Talaromyces</taxon>
        <taxon>Talaromyces sect. Bacilispori</taxon>
    </lineage>
</organism>
<keyword evidence="2" id="KW-1185">Reference proteome</keyword>
<evidence type="ECO:0000313" key="1">
    <source>
        <dbReference type="EMBL" id="KAH8693567.1"/>
    </source>
</evidence>
<dbReference type="RefSeq" id="XP_046069237.1">
    <property type="nucleotide sequence ID" value="XM_046209896.1"/>
</dbReference>
<dbReference type="PANTHER" id="PTHR40128">
    <property type="entry name" value="EXPRESSED PROTEIN"/>
    <property type="match status" value="1"/>
</dbReference>